<accession>A0A3M7PFS3</accession>
<evidence type="ECO:0000313" key="3">
    <source>
        <dbReference type="Proteomes" id="UP000276133"/>
    </source>
</evidence>
<name>A0A3M7PFS3_BRAPC</name>
<dbReference type="AlphaFoldDB" id="A0A3M7PFS3"/>
<sequence>MTDQKLSTPEDLPTPDLPVNSENTPRDKTIKRWRSRGLNLLVQHSEVSLTKLREELASKLEQVTIAINLKAESHDASEICQVLSENKEKLERELGELRPSVMYAKIIIRKYESRAIRGGECGVAVE</sequence>
<protein>
    <submittedName>
        <fullName evidence="2">Uncharacterized protein</fullName>
    </submittedName>
</protein>
<evidence type="ECO:0000313" key="2">
    <source>
        <dbReference type="EMBL" id="RMZ97878.1"/>
    </source>
</evidence>
<keyword evidence="3" id="KW-1185">Reference proteome</keyword>
<dbReference type="EMBL" id="REGN01011124">
    <property type="protein sequence ID" value="RMZ97878.1"/>
    <property type="molecule type" value="Genomic_DNA"/>
</dbReference>
<gene>
    <name evidence="2" type="ORF">BpHYR1_009161</name>
</gene>
<proteinExistence type="predicted"/>
<dbReference type="Proteomes" id="UP000276133">
    <property type="component" value="Unassembled WGS sequence"/>
</dbReference>
<feature type="region of interest" description="Disordered" evidence="1">
    <location>
        <begin position="1"/>
        <end position="28"/>
    </location>
</feature>
<comment type="caution">
    <text evidence="2">The sequence shown here is derived from an EMBL/GenBank/DDBJ whole genome shotgun (WGS) entry which is preliminary data.</text>
</comment>
<organism evidence="2 3">
    <name type="scientific">Brachionus plicatilis</name>
    <name type="common">Marine rotifer</name>
    <name type="synonym">Brachionus muelleri</name>
    <dbReference type="NCBI Taxonomy" id="10195"/>
    <lineage>
        <taxon>Eukaryota</taxon>
        <taxon>Metazoa</taxon>
        <taxon>Spiralia</taxon>
        <taxon>Gnathifera</taxon>
        <taxon>Rotifera</taxon>
        <taxon>Eurotatoria</taxon>
        <taxon>Monogononta</taxon>
        <taxon>Pseudotrocha</taxon>
        <taxon>Ploima</taxon>
        <taxon>Brachionidae</taxon>
        <taxon>Brachionus</taxon>
    </lineage>
</organism>
<evidence type="ECO:0000256" key="1">
    <source>
        <dbReference type="SAM" id="MobiDB-lite"/>
    </source>
</evidence>
<reference evidence="2 3" key="1">
    <citation type="journal article" date="2018" name="Sci. Rep.">
        <title>Genomic signatures of local adaptation to the degree of environmental predictability in rotifers.</title>
        <authorList>
            <person name="Franch-Gras L."/>
            <person name="Hahn C."/>
            <person name="Garcia-Roger E.M."/>
            <person name="Carmona M.J."/>
            <person name="Serra M."/>
            <person name="Gomez A."/>
        </authorList>
    </citation>
    <scope>NUCLEOTIDE SEQUENCE [LARGE SCALE GENOMIC DNA]</scope>
    <source>
        <strain evidence="2">HYR1</strain>
    </source>
</reference>